<gene>
    <name evidence="3" type="ORF">SAMN03080610_00057</name>
</gene>
<dbReference type="CDD" id="cd02224">
    <property type="entry name" value="cupin_SPO2919-like"/>
    <property type="match status" value="1"/>
</dbReference>
<dbReference type="PANTHER" id="PTHR35848">
    <property type="entry name" value="OXALATE-BINDING PROTEIN"/>
    <property type="match status" value="1"/>
</dbReference>
<name>A0A1G5M5H8_AFIMA</name>
<evidence type="ECO:0000259" key="2">
    <source>
        <dbReference type="Pfam" id="PF07883"/>
    </source>
</evidence>
<dbReference type="OrthoDB" id="5290459at2"/>
<dbReference type="Proteomes" id="UP000199347">
    <property type="component" value="Unassembled WGS sequence"/>
</dbReference>
<dbReference type="STRING" id="1120955.SAMN03080610_00057"/>
<proteinExistence type="predicted"/>
<dbReference type="Gene3D" id="2.60.120.10">
    <property type="entry name" value="Jelly Rolls"/>
    <property type="match status" value="1"/>
</dbReference>
<dbReference type="InterPro" id="IPR014710">
    <property type="entry name" value="RmlC-like_jellyroll"/>
</dbReference>
<dbReference type="AlphaFoldDB" id="A0A1G5M5H8"/>
<evidence type="ECO:0000256" key="1">
    <source>
        <dbReference type="ARBA" id="ARBA00022723"/>
    </source>
</evidence>
<dbReference type="InterPro" id="IPR051610">
    <property type="entry name" value="GPI/OXD"/>
</dbReference>
<keyword evidence="1" id="KW-0479">Metal-binding</keyword>
<evidence type="ECO:0000313" key="4">
    <source>
        <dbReference type="Proteomes" id="UP000199347"/>
    </source>
</evidence>
<dbReference type="PANTHER" id="PTHR35848:SF9">
    <property type="entry name" value="SLL1358 PROTEIN"/>
    <property type="match status" value="1"/>
</dbReference>
<feature type="domain" description="Cupin type-2" evidence="2">
    <location>
        <begin position="46"/>
        <end position="117"/>
    </location>
</feature>
<dbReference type="InterPro" id="IPR011051">
    <property type="entry name" value="RmlC_Cupin_sf"/>
</dbReference>
<dbReference type="EMBL" id="FMVW01000001">
    <property type="protein sequence ID" value="SCZ19798.1"/>
    <property type="molecule type" value="Genomic_DNA"/>
</dbReference>
<organism evidence="3 4">
    <name type="scientific">Afifella marina DSM 2698</name>
    <dbReference type="NCBI Taxonomy" id="1120955"/>
    <lineage>
        <taxon>Bacteria</taxon>
        <taxon>Pseudomonadati</taxon>
        <taxon>Pseudomonadota</taxon>
        <taxon>Alphaproteobacteria</taxon>
        <taxon>Hyphomicrobiales</taxon>
        <taxon>Afifellaceae</taxon>
        <taxon>Afifella</taxon>
    </lineage>
</organism>
<accession>A0A1G5M5H8</accession>
<sequence length="155" mass="16611">MPKIDIDQIPEVNSTGYPAPYDALVAGRFRKRLGNAGGLDQFGVNLCRLQPGAASSQRHWHETEDEFVFIVEGEVVLVEDGGEAILKAGDAATFKAGVANGHQLINRSDRDALVLEVGTRSGADTVTYPDIDLRSVTGEGAPGYTHKDGTPYERG</sequence>
<reference evidence="3 4" key="1">
    <citation type="submission" date="2016-10" db="EMBL/GenBank/DDBJ databases">
        <authorList>
            <person name="de Groot N.N."/>
        </authorList>
    </citation>
    <scope>NUCLEOTIDE SEQUENCE [LARGE SCALE GENOMIC DNA]</scope>
    <source>
        <strain evidence="3 4">DSM 2698</strain>
    </source>
</reference>
<dbReference type="GO" id="GO:0046872">
    <property type="term" value="F:metal ion binding"/>
    <property type="evidence" value="ECO:0007669"/>
    <property type="project" value="UniProtKB-KW"/>
</dbReference>
<dbReference type="SUPFAM" id="SSF51182">
    <property type="entry name" value="RmlC-like cupins"/>
    <property type="match status" value="1"/>
</dbReference>
<dbReference type="RefSeq" id="WP_092808908.1">
    <property type="nucleotide sequence ID" value="NZ_FMVW01000001.1"/>
</dbReference>
<evidence type="ECO:0000313" key="3">
    <source>
        <dbReference type="EMBL" id="SCZ19798.1"/>
    </source>
</evidence>
<dbReference type="InterPro" id="IPR013096">
    <property type="entry name" value="Cupin_2"/>
</dbReference>
<protein>
    <submittedName>
        <fullName evidence="3">Uncharacterized conserved protein, cupin superfamily</fullName>
    </submittedName>
</protein>
<keyword evidence="4" id="KW-1185">Reference proteome</keyword>
<dbReference type="Pfam" id="PF07883">
    <property type="entry name" value="Cupin_2"/>
    <property type="match status" value="1"/>
</dbReference>